<evidence type="ECO:0000256" key="1">
    <source>
        <dbReference type="SAM" id="Phobius"/>
    </source>
</evidence>
<dbReference type="Proteomes" id="UP001057375">
    <property type="component" value="Unassembled WGS sequence"/>
</dbReference>
<name>A0ABQ5KJA8_9EUKA</name>
<keyword evidence="1" id="KW-0812">Transmembrane</keyword>
<comment type="caution">
    <text evidence="2">The sequence shown here is derived from an EMBL/GenBank/DDBJ whole genome shotgun (WGS) entry which is preliminary data.</text>
</comment>
<organism evidence="2 3">
    <name type="scientific">Aduncisulcus paluster</name>
    <dbReference type="NCBI Taxonomy" id="2918883"/>
    <lineage>
        <taxon>Eukaryota</taxon>
        <taxon>Metamonada</taxon>
        <taxon>Carpediemonas-like organisms</taxon>
        <taxon>Aduncisulcus</taxon>
    </lineage>
</organism>
<dbReference type="EMBL" id="BQXS01002603">
    <property type="protein sequence ID" value="GKT32603.1"/>
    <property type="molecule type" value="Genomic_DNA"/>
</dbReference>
<protein>
    <submittedName>
        <fullName evidence="2">Uncharacterized protein</fullName>
    </submittedName>
</protein>
<gene>
    <name evidence="2" type="ORF">ADUPG1_002307</name>
</gene>
<accession>A0ABQ5KJA8</accession>
<evidence type="ECO:0000313" key="2">
    <source>
        <dbReference type="EMBL" id="GKT32603.1"/>
    </source>
</evidence>
<sequence>MTVHRTCLFIDPETLPHPPLTLREYLRYLTVLQGTYLCPVVLSEGLCVPFWHCCSRLHGVYRSYTCHCTSITVSVTATVSDPVTVTVTVTVAATDPVSNSDSGSVTVSIAVTVTVTVSATDTVSDTVTVSGPVTVTVTIPALGLVALCFGLPCTVSALLLLILQFYCPLLALCLGSQSLILLSLRDYPSSSSSTLTAHFS</sequence>
<reference evidence="2" key="1">
    <citation type="submission" date="2022-03" db="EMBL/GenBank/DDBJ databases">
        <title>Draft genome sequence of Aduncisulcus paluster, a free-living microaerophilic Fornicata.</title>
        <authorList>
            <person name="Yuyama I."/>
            <person name="Kume K."/>
            <person name="Tamura T."/>
            <person name="Inagaki Y."/>
            <person name="Hashimoto T."/>
        </authorList>
    </citation>
    <scope>NUCLEOTIDE SEQUENCE</scope>
    <source>
        <strain evidence="2">NY0171</strain>
    </source>
</reference>
<keyword evidence="1" id="KW-1133">Transmembrane helix</keyword>
<evidence type="ECO:0000313" key="3">
    <source>
        <dbReference type="Proteomes" id="UP001057375"/>
    </source>
</evidence>
<feature type="non-terminal residue" evidence="2">
    <location>
        <position position="200"/>
    </location>
</feature>
<proteinExistence type="predicted"/>
<keyword evidence="1" id="KW-0472">Membrane</keyword>
<feature type="transmembrane region" description="Helical" evidence="1">
    <location>
        <begin position="157"/>
        <end position="182"/>
    </location>
</feature>
<keyword evidence="3" id="KW-1185">Reference proteome</keyword>